<dbReference type="EMBL" id="JBCLPP010000004">
    <property type="protein sequence ID" value="MEY8244446.1"/>
    <property type="molecule type" value="Genomic_DNA"/>
</dbReference>
<keyword evidence="3" id="KW-0378">Hydrolase</keyword>
<evidence type="ECO:0000256" key="2">
    <source>
        <dbReference type="ARBA" id="ARBA00022722"/>
    </source>
</evidence>
<dbReference type="InterPro" id="IPR007346">
    <property type="entry name" value="Endonuclease-I"/>
</dbReference>
<organism evidence="4 5">
    <name type="scientific">Heminiphilus faecis</name>
    <dbReference type="NCBI Taxonomy" id="2601703"/>
    <lineage>
        <taxon>Bacteria</taxon>
        <taxon>Pseudomonadati</taxon>
        <taxon>Bacteroidota</taxon>
        <taxon>Bacteroidia</taxon>
        <taxon>Bacteroidales</taxon>
        <taxon>Muribaculaceae</taxon>
        <taxon>Heminiphilus</taxon>
    </lineage>
</organism>
<reference evidence="4 5" key="1">
    <citation type="submission" date="2024-03" db="EMBL/GenBank/DDBJ databases">
        <title>Mouse gut bacterial collection (mGBC) of GemPharmatech.</title>
        <authorList>
            <person name="He Y."/>
            <person name="Dong L."/>
            <person name="Wu D."/>
            <person name="Gao X."/>
            <person name="Lin Z."/>
        </authorList>
    </citation>
    <scope>NUCLEOTIDE SEQUENCE [LARGE SCALE GENOMIC DNA]</scope>
    <source>
        <strain evidence="4 5">54-13</strain>
    </source>
</reference>
<gene>
    <name evidence="4" type="ORF">AAK873_02285</name>
</gene>
<dbReference type="SUPFAM" id="SSF54060">
    <property type="entry name" value="His-Me finger endonucleases"/>
    <property type="match status" value="1"/>
</dbReference>
<comment type="caution">
    <text evidence="4">The sequence shown here is derived from an EMBL/GenBank/DDBJ whole genome shotgun (WGS) entry which is preliminary data.</text>
</comment>
<accession>A0ABV4CUS0</accession>
<comment type="similarity">
    <text evidence="1">Belongs to the EndA/NucM nuclease family.</text>
</comment>
<evidence type="ECO:0000313" key="4">
    <source>
        <dbReference type="EMBL" id="MEY8244446.1"/>
    </source>
</evidence>
<protein>
    <submittedName>
        <fullName evidence="4">Endonuclease</fullName>
    </submittedName>
</protein>
<dbReference type="Pfam" id="PF04231">
    <property type="entry name" value="Endonuclease_1"/>
    <property type="match status" value="1"/>
</dbReference>
<name>A0ABV4CUS0_9BACT</name>
<dbReference type="RefSeq" id="WP_369863172.1">
    <property type="nucleotide sequence ID" value="NZ_JBCLPP010000004.1"/>
</dbReference>
<keyword evidence="2" id="KW-0540">Nuclease</keyword>
<dbReference type="PANTHER" id="PTHR33607">
    <property type="entry name" value="ENDONUCLEASE-1"/>
    <property type="match status" value="1"/>
</dbReference>
<sequence length="336" mass="37985">MKSEKITLLILSAVMTGLISRADDIDDYAIGRKGEALKTTIQKHYTPTRLIESSSIYETVVKINGNIDRFTGTATDTETSHTTAGAALHPDWLRMWPEKKDAVSRDMHNLGLIDKSVAADRATRPLGNVTDVRIQGSGWAIGYAPYGEHDQMECFEPAAEYKGDFARTMFYMATIYTATLWYDWGNIVFEPNIYPSLRKEAAATYMKWHREDPVDEQERLLNDKIEDIQGNRNPFIDHPELAEYLWGDKKDIPYRSENPSDPDNTDRPKIPLHGVYKLNDGYIDLYSPYVSAEAQWSVDGKSASGTLSIHTLGTGVHELRYTTENEKGKLLITIEP</sequence>
<dbReference type="GO" id="GO:0004519">
    <property type="term" value="F:endonuclease activity"/>
    <property type="evidence" value="ECO:0007669"/>
    <property type="project" value="UniProtKB-KW"/>
</dbReference>
<dbReference type="Proteomes" id="UP001565200">
    <property type="component" value="Unassembled WGS sequence"/>
</dbReference>
<evidence type="ECO:0000256" key="1">
    <source>
        <dbReference type="ARBA" id="ARBA00006429"/>
    </source>
</evidence>
<keyword evidence="4" id="KW-0255">Endonuclease</keyword>
<keyword evidence="5" id="KW-1185">Reference proteome</keyword>
<dbReference type="PANTHER" id="PTHR33607:SF2">
    <property type="entry name" value="ENDONUCLEASE-1"/>
    <property type="match status" value="1"/>
</dbReference>
<evidence type="ECO:0000313" key="5">
    <source>
        <dbReference type="Proteomes" id="UP001565200"/>
    </source>
</evidence>
<evidence type="ECO:0000256" key="3">
    <source>
        <dbReference type="ARBA" id="ARBA00022801"/>
    </source>
</evidence>
<proteinExistence type="inferred from homology"/>
<dbReference type="InterPro" id="IPR044925">
    <property type="entry name" value="His-Me_finger_sf"/>
</dbReference>